<feature type="domain" description="SUN" evidence="6">
    <location>
        <begin position="654"/>
        <end position="862"/>
    </location>
</feature>
<accession>A0AAF0FJ17</accession>
<feature type="region of interest" description="Disordered" evidence="5">
    <location>
        <begin position="187"/>
        <end position="217"/>
    </location>
</feature>
<dbReference type="GO" id="GO:0034993">
    <property type="term" value="C:meiotic nuclear membrane microtubule tethering complex"/>
    <property type="evidence" value="ECO:0007669"/>
    <property type="project" value="TreeGrafter"/>
</dbReference>
<feature type="compositionally biased region" description="Polar residues" evidence="5">
    <location>
        <begin position="17"/>
        <end position="31"/>
    </location>
</feature>
<dbReference type="AlphaFoldDB" id="A0AAF0FJ17"/>
<feature type="region of interest" description="Disordered" evidence="5">
    <location>
        <begin position="127"/>
        <end position="149"/>
    </location>
</feature>
<dbReference type="Proteomes" id="UP001214628">
    <property type="component" value="Chromosome 8"/>
</dbReference>
<dbReference type="GO" id="GO:0043495">
    <property type="term" value="F:protein-membrane adaptor activity"/>
    <property type="evidence" value="ECO:0007669"/>
    <property type="project" value="TreeGrafter"/>
</dbReference>
<proteinExistence type="predicted"/>
<evidence type="ECO:0000256" key="2">
    <source>
        <dbReference type="ARBA" id="ARBA00022692"/>
    </source>
</evidence>
<evidence type="ECO:0000259" key="6">
    <source>
        <dbReference type="PROSITE" id="PS51469"/>
    </source>
</evidence>
<comment type="subcellular location">
    <subcellularLocation>
        <location evidence="1">Membrane</location>
    </subcellularLocation>
</comment>
<keyword evidence="3" id="KW-1133">Transmembrane helix</keyword>
<sequence length="863" mass="95026">MPSASGDPHAIADGPGTVSSPVRRSARLSTVSSPGRRSRAGRAAVTPTSGSVDVSEVPRAKFFHGKERDASAWGSSLYSAKSPREASLVSSYYLRSAQPGEGIDDQHDVQTSFVDDSSRSDIYTGLGSLLRGSQRPNYTPKSSMKHDSWANDSYTQEDDFMEQIEHDWQQQSGNEAVLSTPLQQRANGIASSSRTRANDLPPMHATTPIRTPRVPGMFQSARRVRRVDPDESQATEDGTFDDIASAMRGGASQAQDSVPNDTDAKSAKTSTTKSSAQHRSLSSFFRLVLLGSGVLFIAWIISNIQKDSLPRWHSDPAPLVEKPWRASSASTDQLQKRIDTLENAVNKLWRSFGDVGAEIKQQHKSVAEKLRAMEQRMVFNSTVQALERQISALHAEQAEFSALWIAEKQHWEQLLAHKSNAPAKSGNDALNPHSASSLRERIAELDRKISHAAIQSQHADRAASDAQAAVDALRSVVPDELPVRYDATTKQLQIDPMVYTELRRILSSTPNGSSTQPAPKSWTSFLDANRGELETLFATAVKEHLQARITSGVLLDRESFLALLKSELTRAKTEMSSKFNENVHGLQTEILSKVRQQQEMYEQSGSWHKPSDTPSFLHDNIRAKDEVSSMIHAALALYAADQIGRADYAQYSAGGRVLPSLTSATYEVPIDSSRSRSKLQGILHSLVPLPNWNSQAPIRMRGRTPMVALHHDNAPGMCWPLAGTHGQLGIQLVRKILVEAITIEHIPAVLALDRMESAPRDFEAWGILESDQDRKKLGKWRLHNAKSEDWDEPTPVPPSSSHVFLGAFTYDVSGAPIQTFPVSSEGAQVALPIRVVQLNILSNHGLRDYTCLYRVRVHGQLAD</sequence>
<keyword evidence="8" id="KW-1185">Reference proteome</keyword>
<evidence type="ECO:0000313" key="7">
    <source>
        <dbReference type="EMBL" id="WFD45338.1"/>
    </source>
</evidence>
<protein>
    <recommendedName>
        <fullName evidence="6">SUN domain-containing protein</fullName>
    </recommendedName>
</protein>
<name>A0AAF0FJ17_9BASI</name>
<evidence type="ECO:0000256" key="4">
    <source>
        <dbReference type="ARBA" id="ARBA00023136"/>
    </source>
</evidence>
<dbReference type="InterPro" id="IPR045119">
    <property type="entry name" value="SUN1-5"/>
</dbReference>
<reference evidence="7" key="1">
    <citation type="submission" date="2023-02" db="EMBL/GenBank/DDBJ databases">
        <title>Mating type loci evolution in Malassezia.</title>
        <authorList>
            <person name="Coelho M.A."/>
        </authorList>
    </citation>
    <scope>NUCLEOTIDE SEQUENCE</scope>
    <source>
        <strain evidence="7">CBS 14136</strain>
    </source>
</reference>
<dbReference type="PANTHER" id="PTHR12911:SF8">
    <property type="entry name" value="KLAROID PROTEIN-RELATED"/>
    <property type="match status" value="1"/>
</dbReference>
<organism evidence="7 8">
    <name type="scientific">Malassezia psittaci</name>
    <dbReference type="NCBI Taxonomy" id="1821823"/>
    <lineage>
        <taxon>Eukaryota</taxon>
        <taxon>Fungi</taxon>
        <taxon>Dikarya</taxon>
        <taxon>Basidiomycota</taxon>
        <taxon>Ustilaginomycotina</taxon>
        <taxon>Malasseziomycetes</taxon>
        <taxon>Malasseziales</taxon>
        <taxon>Malasseziaceae</taxon>
        <taxon>Malassezia</taxon>
    </lineage>
</organism>
<evidence type="ECO:0000256" key="1">
    <source>
        <dbReference type="ARBA" id="ARBA00004370"/>
    </source>
</evidence>
<dbReference type="InterPro" id="IPR012919">
    <property type="entry name" value="SUN_dom"/>
</dbReference>
<keyword evidence="2" id="KW-0812">Transmembrane</keyword>
<gene>
    <name evidence="7" type="ORF">MPSI1_004020</name>
</gene>
<evidence type="ECO:0000256" key="3">
    <source>
        <dbReference type="ARBA" id="ARBA00022989"/>
    </source>
</evidence>
<evidence type="ECO:0000313" key="8">
    <source>
        <dbReference type="Proteomes" id="UP001214628"/>
    </source>
</evidence>
<dbReference type="PROSITE" id="PS51469">
    <property type="entry name" value="SUN"/>
    <property type="match status" value="1"/>
</dbReference>
<keyword evidence="4" id="KW-0472">Membrane</keyword>
<dbReference type="PANTHER" id="PTHR12911">
    <property type="entry name" value="SAD1/UNC-84-LIKE PROTEIN-RELATED"/>
    <property type="match status" value="1"/>
</dbReference>
<feature type="region of interest" description="Disordered" evidence="5">
    <location>
        <begin position="1"/>
        <end position="57"/>
    </location>
</feature>
<dbReference type="Gene3D" id="2.60.120.260">
    <property type="entry name" value="Galactose-binding domain-like"/>
    <property type="match status" value="1"/>
</dbReference>
<dbReference type="EMBL" id="CP118382">
    <property type="protein sequence ID" value="WFD45338.1"/>
    <property type="molecule type" value="Genomic_DNA"/>
</dbReference>
<evidence type="ECO:0000256" key="5">
    <source>
        <dbReference type="SAM" id="MobiDB-lite"/>
    </source>
</evidence>
<feature type="region of interest" description="Disordered" evidence="5">
    <location>
        <begin position="248"/>
        <end position="275"/>
    </location>
</feature>
<dbReference type="Pfam" id="PF07738">
    <property type="entry name" value="Sad1_UNC"/>
    <property type="match status" value="2"/>
</dbReference>